<dbReference type="GO" id="GO:0000976">
    <property type="term" value="F:transcription cis-regulatory region binding"/>
    <property type="evidence" value="ECO:0007669"/>
    <property type="project" value="TreeGrafter"/>
</dbReference>
<dbReference type="EMBL" id="JACVXA010000014">
    <property type="protein sequence ID" value="MBE3637967.1"/>
    <property type="molecule type" value="Genomic_DNA"/>
</dbReference>
<dbReference type="InterPro" id="IPR036390">
    <property type="entry name" value="WH_DNA-bd_sf"/>
</dbReference>
<evidence type="ECO:0000313" key="7">
    <source>
        <dbReference type="Proteomes" id="UP000609121"/>
    </source>
</evidence>
<gene>
    <name evidence="6" type="ORF">ICN82_07105</name>
</gene>
<proteinExistence type="inferred from homology"/>
<evidence type="ECO:0000256" key="1">
    <source>
        <dbReference type="ARBA" id="ARBA00009437"/>
    </source>
</evidence>
<dbReference type="InterPro" id="IPR005119">
    <property type="entry name" value="LysR_subst-bd"/>
</dbReference>
<dbReference type="PRINTS" id="PR00039">
    <property type="entry name" value="HTHLYSR"/>
</dbReference>
<sequence>MTLDQLRIFLAVAREAHVTRAAGQLHLTQSAVSSAIAALEAQHGLRLFDRIGRGIRLTEAGARFVSAAEAVLAQAESAEQMLNDLSRKTLGRLRIHASQTVASYWLPPRLVAYHAAHPLVELSLETGNTAQVAEAVMAGHADLGLVEGEVAQQSLTRQVVARDELVLVMAAGHPLAGRAIAASSYLSFPWLLREPGSGTRSEFEHHLDELGLSVGDLGVALELPSNEAILSAVAAGDCLAMLSRRATGLDGGAGGGVTLREVTWARRPERAFALLTHPGRYRTRAAAALIADLSAAG</sequence>
<dbReference type="PANTHER" id="PTHR30126:SF39">
    <property type="entry name" value="HTH-TYPE TRANSCRIPTIONAL REGULATOR CYSL"/>
    <property type="match status" value="1"/>
</dbReference>
<comment type="caution">
    <text evidence="6">The sequence shown here is derived from an EMBL/GenBank/DDBJ whole genome shotgun (WGS) entry which is preliminary data.</text>
</comment>
<keyword evidence="4" id="KW-0804">Transcription</keyword>
<reference evidence="6" key="1">
    <citation type="submission" date="2020-09" db="EMBL/GenBank/DDBJ databases">
        <title>A novel bacterium of genus Mangrovicoccus, isolated from South China Sea.</title>
        <authorList>
            <person name="Huang H."/>
            <person name="Mo K."/>
            <person name="Hu Y."/>
        </authorList>
    </citation>
    <scope>NUCLEOTIDE SEQUENCE</scope>
    <source>
        <strain evidence="6">HB182678</strain>
    </source>
</reference>
<evidence type="ECO:0000259" key="5">
    <source>
        <dbReference type="PROSITE" id="PS50931"/>
    </source>
</evidence>
<dbReference type="SUPFAM" id="SSF53850">
    <property type="entry name" value="Periplasmic binding protein-like II"/>
    <property type="match status" value="1"/>
</dbReference>
<dbReference type="InterPro" id="IPR000847">
    <property type="entry name" value="LysR_HTH_N"/>
</dbReference>
<dbReference type="Proteomes" id="UP000609121">
    <property type="component" value="Unassembled WGS sequence"/>
</dbReference>
<dbReference type="PROSITE" id="PS50931">
    <property type="entry name" value="HTH_LYSR"/>
    <property type="match status" value="1"/>
</dbReference>
<feature type="domain" description="HTH lysR-type" evidence="5">
    <location>
        <begin position="1"/>
        <end position="58"/>
    </location>
</feature>
<name>A0A8J6YUF1_9RHOB</name>
<comment type="similarity">
    <text evidence="1">Belongs to the LysR transcriptional regulatory family.</text>
</comment>
<evidence type="ECO:0000313" key="6">
    <source>
        <dbReference type="EMBL" id="MBE3637967.1"/>
    </source>
</evidence>
<keyword evidence="3" id="KW-0238">DNA-binding</keyword>
<keyword evidence="7" id="KW-1185">Reference proteome</keyword>
<accession>A0A8J6YUF1</accession>
<dbReference type="AlphaFoldDB" id="A0A8J6YUF1"/>
<evidence type="ECO:0000256" key="2">
    <source>
        <dbReference type="ARBA" id="ARBA00023015"/>
    </source>
</evidence>
<organism evidence="6 7">
    <name type="scientific">Mangrovicoccus algicola</name>
    <dbReference type="NCBI Taxonomy" id="2771008"/>
    <lineage>
        <taxon>Bacteria</taxon>
        <taxon>Pseudomonadati</taxon>
        <taxon>Pseudomonadota</taxon>
        <taxon>Alphaproteobacteria</taxon>
        <taxon>Rhodobacterales</taxon>
        <taxon>Paracoccaceae</taxon>
        <taxon>Mangrovicoccus</taxon>
    </lineage>
</organism>
<dbReference type="Gene3D" id="3.40.190.290">
    <property type="match status" value="1"/>
</dbReference>
<evidence type="ECO:0000256" key="3">
    <source>
        <dbReference type="ARBA" id="ARBA00023125"/>
    </source>
</evidence>
<dbReference type="Pfam" id="PF03466">
    <property type="entry name" value="LysR_substrate"/>
    <property type="match status" value="1"/>
</dbReference>
<dbReference type="Pfam" id="PF00126">
    <property type="entry name" value="HTH_1"/>
    <property type="match status" value="1"/>
</dbReference>
<dbReference type="GO" id="GO:0003700">
    <property type="term" value="F:DNA-binding transcription factor activity"/>
    <property type="evidence" value="ECO:0007669"/>
    <property type="project" value="InterPro"/>
</dbReference>
<dbReference type="RefSeq" id="WP_193181175.1">
    <property type="nucleotide sequence ID" value="NZ_JACVXA010000014.1"/>
</dbReference>
<dbReference type="FunFam" id="1.10.10.10:FF:000001">
    <property type="entry name" value="LysR family transcriptional regulator"/>
    <property type="match status" value="1"/>
</dbReference>
<dbReference type="PANTHER" id="PTHR30126">
    <property type="entry name" value="HTH-TYPE TRANSCRIPTIONAL REGULATOR"/>
    <property type="match status" value="1"/>
</dbReference>
<dbReference type="SUPFAM" id="SSF46785">
    <property type="entry name" value="Winged helix' DNA-binding domain"/>
    <property type="match status" value="1"/>
</dbReference>
<keyword evidence="2" id="KW-0805">Transcription regulation</keyword>
<dbReference type="InterPro" id="IPR036388">
    <property type="entry name" value="WH-like_DNA-bd_sf"/>
</dbReference>
<evidence type="ECO:0000256" key="4">
    <source>
        <dbReference type="ARBA" id="ARBA00023163"/>
    </source>
</evidence>
<dbReference type="Gene3D" id="1.10.10.10">
    <property type="entry name" value="Winged helix-like DNA-binding domain superfamily/Winged helix DNA-binding domain"/>
    <property type="match status" value="1"/>
</dbReference>
<protein>
    <submittedName>
        <fullName evidence="6">LysR family transcriptional regulator</fullName>
    </submittedName>
</protein>